<dbReference type="AlphaFoldDB" id="E6Q650"/>
<evidence type="ECO:0000256" key="3">
    <source>
        <dbReference type="ARBA" id="ARBA00022946"/>
    </source>
</evidence>
<dbReference type="PANTHER" id="PTHR43602:SF1">
    <property type="entry name" value="ENOYL-COA HYDRATASE DOMAIN-CONTAINING PROTEIN 3, MITOCHONDRIAL"/>
    <property type="match status" value="1"/>
</dbReference>
<dbReference type="InterPro" id="IPR014748">
    <property type="entry name" value="Enoyl-CoA_hydra_C"/>
</dbReference>
<proteinExistence type="predicted"/>
<dbReference type="PANTHER" id="PTHR43602">
    <property type="match status" value="1"/>
</dbReference>
<name>E6Q650_9ZZZZ</name>
<dbReference type="GO" id="GO:0016836">
    <property type="term" value="F:hydro-lyase activity"/>
    <property type="evidence" value="ECO:0007669"/>
    <property type="project" value="TreeGrafter"/>
</dbReference>
<dbReference type="GO" id="GO:0006631">
    <property type="term" value="P:fatty acid metabolic process"/>
    <property type="evidence" value="ECO:0007669"/>
    <property type="project" value="UniProtKB-KW"/>
</dbReference>
<dbReference type="GO" id="GO:0005739">
    <property type="term" value="C:mitochondrion"/>
    <property type="evidence" value="ECO:0007669"/>
    <property type="project" value="UniProtKB-SubCell"/>
</dbReference>
<dbReference type="NCBIfam" id="NF006008">
    <property type="entry name" value="PRK08139.1"/>
    <property type="match status" value="1"/>
</dbReference>
<dbReference type="CDD" id="cd06558">
    <property type="entry name" value="crotonase-like"/>
    <property type="match status" value="1"/>
</dbReference>
<dbReference type="Pfam" id="PF00378">
    <property type="entry name" value="ECH_1"/>
    <property type="match status" value="1"/>
</dbReference>
<comment type="function">
    <text evidence="6">May play a role in fatty acid biosynthesis and insulin sensitivity.</text>
</comment>
<evidence type="ECO:0000256" key="6">
    <source>
        <dbReference type="ARBA" id="ARBA00037410"/>
    </source>
</evidence>
<dbReference type="InterPro" id="IPR001753">
    <property type="entry name" value="Enoyl-CoA_hydra/iso"/>
</dbReference>
<sequence>MTDSALVRIDREGSTAVITMTNAAKRNALSRAMMRALIGALDGVAADPSARAVILRGEGPAFSAGHDLREIAEARGAEMDEIFDICVELMERLQRIEAPTIAEVDGIATAAGCQLVATCDLAVASERSVFATPGVKIGLFCSTPMVALTRAIGRKAAMEMLLLGESIDAERALAWGLVNRVVTAESLHGEALALAERIARSARTTVATGKAAFYEQIALPQHEAYAYTKAVMARNARAADAVEGIGAFLEKRSPRWQA</sequence>
<comment type="caution">
    <text evidence="8">The sequence shown here is derived from an EMBL/GenBank/DDBJ whole genome shotgun (WGS) entry which is preliminary data.</text>
</comment>
<keyword evidence="3" id="KW-0809">Transit peptide</keyword>
<evidence type="ECO:0000256" key="1">
    <source>
        <dbReference type="ARBA" id="ARBA00004173"/>
    </source>
</evidence>
<dbReference type="EMBL" id="CABO01000040">
    <property type="protein sequence ID" value="CBI02671.1"/>
    <property type="molecule type" value="Genomic_DNA"/>
</dbReference>
<keyword evidence="4" id="KW-0443">Lipid metabolism</keyword>
<evidence type="ECO:0000256" key="4">
    <source>
        <dbReference type="ARBA" id="ARBA00023098"/>
    </source>
</evidence>
<organism evidence="8">
    <name type="scientific">mine drainage metagenome</name>
    <dbReference type="NCBI Taxonomy" id="410659"/>
    <lineage>
        <taxon>unclassified sequences</taxon>
        <taxon>metagenomes</taxon>
        <taxon>ecological metagenomes</taxon>
    </lineage>
</organism>
<dbReference type="Gene3D" id="1.10.12.10">
    <property type="entry name" value="Lyase 2-enoyl-coa Hydratase, Chain A, domain 2"/>
    <property type="match status" value="1"/>
</dbReference>
<keyword evidence="8" id="KW-0456">Lyase</keyword>
<keyword evidence="2" id="KW-0276">Fatty acid metabolism</keyword>
<evidence type="ECO:0000313" key="8">
    <source>
        <dbReference type="EMBL" id="CBI02671.1"/>
    </source>
</evidence>
<evidence type="ECO:0000256" key="2">
    <source>
        <dbReference type="ARBA" id="ARBA00022832"/>
    </source>
</evidence>
<dbReference type="Gene3D" id="3.90.226.10">
    <property type="entry name" value="2-enoyl-CoA Hydratase, Chain A, domain 1"/>
    <property type="match status" value="1"/>
</dbReference>
<evidence type="ECO:0000256" key="5">
    <source>
        <dbReference type="ARBA" id="ARBA00023128"/>
    </source>
</evidence>
<dbReference type="InterPro" id="IPR029045">
    <property type="entry name" value="ClpP/crotonase-like_dom_sf"/>
</dbReference>
<comment type="subcellular location">
    <subcellularLocation>
        <location evidence="1">Mitochondrion</location>
    </subcellularLocation>
</comment>
<evidence type="ECO:0000256" key="7">
    <source>
        <dbReference type="ARBA" id="ARBA00040545"/>
    </source>
</evidence>
<reference evidence="8" key="1">
    <citation type="submission" date="2009-10" db="EMBL/GenBank/DDBJ databases">
        <title>Diversity of trophic interactions inside an arsenic-rich microbial ecosystem.</title>
        <authorList>
            <person name="Bertin P.N."/>
            <person name="Heinrich-Salmeron A."/>
            <person name="Pelletier E."/>
            <person name="Goulhen-Chollet F."/>
            <person name="Arsene-Ploetze F."/>
            <person name="Gallien S."/>
            <person name="Calteau A."/>
            <person name="Vallenet D."/>
            <person name="Casiot C."/>
            <person name="Chane-Woon-Ming B."/>
            <person name="Giloteaux L."/>
            <person name="Barakat M."/>
            <person name="Bonnefoy V."/>
            <person name="Bruneel O."/>
            <person name="Chandler M."/>
            <person name="Cleiss J."/>
            <person name="Duran R."/>
            <person name="Elbaz-Poulichet F."/>
            <person name="Fonknechten N."/>
            <person name="Lauga B."/>
            <person name="Mornico D."/>
            <person name="Ortet P."/>
            <person name="Schaeffer C."/>
            <person name="Siguier P."/>
            <person name="Alexander Thil Smith A."/>
            <person name="Van Dorsselaer A."/>
            <person name="Weissenbach J."/>
            <person name="Medigue C."/>
            <person name="Le Paslier D."/>
        </authorList>
    </citation>
    <scope>NUCLEOTIDE SEQUENCE</scope>
</reference>
<dbReference type="InterPro" id="IPR052377">
    <property type="entry name" value="Mitochondrial_ECH-domain"/>
</dbReference>
<dbReference type="SUPFAM" id="SSF52096">
    <property type="entry name" value="ClpP/crotonase"/>
    <property type="match status" value="1"/>
</dbReference>
<accession>E6Q650</accession>
<keyword evidence="5" id="KW-0496">Mitochondrion</keyword>
<gene>
    <name evidence="8" type="ORF">CARN4_2519</name>
</gene>
<protein>
    <recommendedName>
        <fullName evidence="7">Enoyl-CoA hydratase domain-containing protein 3, mitochondrial</fullName>
    </recommendedName>
</protein>